<dbReference type="InterPro" id="IPR011991">
    <property type="entry name" value="ArsR-like_HTH"/>
</dbReference>
<dbReference type="PROSITE" id="PS50987">
    <property type="entry name" value="HTH_ARSR_2"/>
    <property type="match status" value="1"/>
</dbReference>
<dbReference type="Pfam" id="PF01022">
    <property type="entry name" value="HTH_5"/>
    <property type="match status" value="1"/>
</dbReference>
<accession>A0ABP5S5E2</accession>
<dbReference type="Gene3D" id="1.10.10.10">
    <property type="entry name" value="Winged helix-like DNA-binding domain superfamily/Winged helix DNA-binding domain"/>
    <property type="match status" value="1"/>
</dbReference>
<dbReference type="PRINTS" id="PR00778">
    <property type="entry name" value="HTHARSR"/>
</dbReference>
<dbReference type="EMBL" id="BAAASX010000001">
    <property type="protein sequence ID" value="GAA2320294.1"/>
    <property type="molecule type" value="Genomic_DNA"/>
</dbReference>
<protein>
    <submittedName>
        <fullName evidence="5">Metalloregulator ArsR/SmtB family transcription factor</fullName>
    </submittedName>
</protein>
<dbReference type="CDD" id="cd00090">
    <property type="entry name" value="HTH_ARSR"/>
    <property type="match status" value="1"/>
</dbReference>
<evidence type="ECO:0000313" key="5">
    <source>
        <dbReference type="EMBL" id="GAA2320294.1"/>
    </source>
</evidence>
<dbReference type="Proteomes" id="UP001501584">
    <property type="component" value="Unassembled WGS sequence"/>
</dbReference>
<evidence type="ECO:0000259" key="4">
    <source>
        <dbReference type="PROSITE" id="PS50987"/>
    </source>
</evidence>
<sequence length="107" mass="11966">MTTMRELPHPAVADIRLPEVLHALADPVRLEMVQRLAENTGDENCIGVTDGITIHKSTVSHHFRVLRESGITSTRVDGRNRYVQIRREALDERFPGLLDSVLKALAA</sequence>
<name>A0ABP5S5E2_9ACTN</name>
<dbReference type="InterPro" id="IPR051081">
    <property type="entry name" value="HTH_MetalResp_TranReg"/>
</dbReference>
<gene>
    <name evidence="5" type="ORF">GCM10010403_07100</name>
</gene>
<dbReference type="NCBIfam" id="NF033788">
    <property type="entry name" value="HTH_metalloreg"/>
    <property type="match status" value="1"/>
</dbReference>
<evidence type="ECO:0000313" key="6">
    <source>
        <dbReference type="Proteomes" id="UP001501584"/>
    </source>
</evidence>
<comment type="caution">
    <text evidence="5">The sequence shown here is derived from an EMBL/GenBank/DDBJ whole genome shotgun (WGS) entry which is preliminary data.</text>
</comment>
<keyword evidence="3" id="KW-0804">Transcription</keyword>
<organism evidence="5 6">
    <name type="scientific">Glycomyces rutgersensis</name>
    <dbReference type="NCBI Taxonomy" id="58115"/>
    <lineage>
        <taxon>Bacteria</taxon>
        <taxon>Bacillati</taxon>
        <taxon>Actinomycetota</taxon>
        <taxon>Actinomycetes</taxon>
        <taxon>Glycomycetales</taxon>
        <taxon>Glycomycetaceae</taxon>
        <taxon>Glycomyces</taxon>
    </lineage>
</organism>
<keyword evidence="1" id="KW-0805">Transcription regulation</keyword>
<reference evidence="6" key="1">
    <citation type="journal article" date="2019" name="Int. J. Syst. Evol. Microbiol.">
        <title>The Global Catalogue of Microorganisms (GCM) 10K type strain sequencing project: providing services to taxonomists for standard genome sequencing and annotation.</title>
        <authorList>
            <consortium name="The Broad Institute Genomics Platform"/>
            <consortium name="The Broad Institute Genome Sequencing Center for Infectious Disease"/>
            <person name="Wu L."/>
            <person name="Ma J."/>
        </authorList>
    </citation>
    <scope>NUCLEOTIDE SEQUENCE [LARGE SCALE GENOMIC DNA]</scope>
    <source>
        <strain evidence="6">JCM 6238</strain>
    </source>
</reference>
<dbReference type="InterPro" id="IPR036388">
    <property type="entry name" value="WH-like_DNA-bd_sf"/>
</dbReference>
<evidence type="ECO:0000256" key="1">
    <source>
        <dbReference type="ARBA" id="ARBA00023015"/>
    </source>
</evidence>
<dbReference type="SMART" id="SM00418">
    <property type="entry name" value="HTH_ARSR"/>
    <property type="match status" value="1"/>
</dbReference>
<keyword evidence="6" id="KW-1185">Reference proteome</keyword>
<evidence type="ECO:0000256" key="2">
    <source>
        <dbReference type="ARBA" id="ARBA00023125"/>
    </source>
</evidence>
<keyword evidence="2" id="KW-0238">DNA-binding</keyword>
<dbReference type="SUPFAM" id="SSF46785">
    <property type="entry name" value="Winged helix' DNA-binding domain"/>
    <property type="match status" value="1"/>
</dbReference>
<dbReference type="InterPro" id="IPR036390">
    <property type="entry name" value="WH_DNA-bd_sf"/>
</dbReference>
<feature type="domain" description="HTH arsR-type" evidence="4">
    <location>
        <begin position="9"/>
        <end position="105"/>
    </location>
</feature>
<dbReference type="PANTHER" id="PTHR33154">
    <property type="entry name" value="TRANSCRIPTIONAL REGULATOR, ARSR FAMILY"/>
    <property type="match status" value="1"/>
</dbReference>
<proteinExistence type="predicted"/>
<dbReference type="InterPro" id="IPR001845">
    <property type="entry name" value="HTH_ArsR_DNA-bd_dom"/>
</dbReference>
<dbReference type="PANTHER" id="PTHR33154:SF12">
    <property type="entry name" value="TRANSCRIPTIONAL REGULATORY PROTEIN"/>
    <property type="match status" value="1"/>
</dbReference>
<evidence type="ECO:0000256" key="3">
    <source>
        <dbReference type="ARBA" id="ARBA00023163"/>
    </source>
</evidence>